<evidence type="ECO:0000313" key="1">
    <source>
        <dbReference type="EMBL" id="GMR45910.1"/>
    </source>
</evidence>
<proteinExistence type="predicted"/>
<gene>
    <name evidence="1" type="ORF">PMAYCL1PPCAC_16105</name>
</gene>
<organism evidence="1 2">
    <name type="scientific">Pristionchus mayeri</name>
    <dbReference type="NCBI Taxonomy" id="1317129"/>
    <lineage>
        <taxon>Eukaryota</taxon>
        <taxon>Metazoa</taxon>
        <taxon>Ecdysozoa</taxon>
        <taxon>Nematoda</taxon>
        <taxon>Chromadorea</taxon>
        <taxon>Rhabditida</taxon>
        <taxon>Rhabditina</taxon>
        <taxon>Diplogasteromorpha</taxon>
        <taxon>Diplogasteroidea</taxon>
        <taxon>Neodiplogasteridae</taxon>
        <taxon>Pristionchus</taxon>
    </lineage>
</organism>
<dbReference type="AlphaFoldDB" id="A0AAN5CKA1"/>
<sequence length="99" mass="11383">VSYNTLIHRQDYISSALLRGFPSQHSDRRRYGSNHQRRCSAQVCERRWLPRIRQRWPLHTARSAALSRHILIAHGSAHALQHNPDALLRVPSLGACQTV</sequence>
<name>A0AAN5CKA1_9BILA</name>
<feature type="non-terminal residue" evidence="1">
    <location>
        <position position="99"/>
    </location>
</feature>
<reference evidence="2" key="1">
    <citation type="submission" date="2022-10" db="EMBL/GenBank/DDBJ databases">
        <title>Genome assembly of Pristionchus species.</title>
        <authorList>
            <person name="Yoshida K."/>
            <person name="Sommer R.J."/>
        </authorList>
    </citation>
    <scope>NUCLEOTIDE SEQUENCE [LARGE SCALE GENOMIC DNA]</scope>
    <source>
        <strain evidence="2">RS5460</strain>
    </source>
</reference>
<comment type="caution">
    <text evidence="1">The sequence shown here is derived from an EMBL/GenBank/DDBJ whole genome shotgun (WGS) entry which is preliminary data.</text>
</comment>
<dbReference type="Proteomes" id="UP001328107">
    <property type="component" value="Unassembled WGS sequence"/>
</dbReference>
<evidence type="ECO:0000313" key="2">
    <source>
        <dbReference type="Proteomes" id="UP001328107"/>
    </source>
</evidence>
<accession>A0AAN5CKA1</accession>
<protein>
    <submittedName>
        <fullName evidence="1">Uncharacterized protein</fullName>
    </submittedName>
</protein>
<dbReference type="EMBL" id="BTRK01000004">
    <property type="protein sequence ID" value="GMR45910.1"/>
    <property type="molecule type" value="Genomic_DNA"/>
</dbReference>
<keyword evidence="2" id="KW-1185">Reference proteome</keyword>
<feature type="non-terminal residue" evidence="1">
    <location>
        <position position="1"/>
    </location>
</feature>